<dbReference type="InterPro" id="IPR047143">
    <property type="entry name" value="GPER1-like"/>
</dbReference>
<dbReference type="PRINTS" id="PR00237">
    <property type="entry name" value="GPCRRHODOPSN"/>
</dbReference>
<dbReference type="EMBL" id="SRMA01023889">
    <property type="protein sequence ID" value="TRZ02730.1"/>
    <property type="molecule type" value="Genomic_DNA"/>
</dbReference>
<keyword evidence="9" id="KW-0325">Glycoprotein</keyword>
<accession>A0A553RKM1</accession>
<dbReference type="Pfam" id="PF00001">
    <property type="entry name" value="7tm_1"/>
    <property type="match status" value="1"/>
</dbReference>
<dbReference type="Gene3D" id="1.20.1070.10">
    <property type="entry name" value="Rhodopsin 7-helix transmembrane proteins"/>
    <property type="match status" value="1"/>
</dbReference>
<evidence type="ECO:0000256" key="8">
    <source>
        <dbReference type="ARBA" id="ARBA00023170"/>
    </source>
</evidence>
<gene>
    <name evidence="14" type="ORF">DNTS_005418</name>
</gene>
<organism evidence="14 15">
    <name type="scientific">Danionella cerebrum</name>
    <dbReference type="NCBI Taxonomy" id="2873325"/>
    <lineage>
        <taxon>Eukaryota</taxon>
        <taxon>Metazoa</taxon>
        <taxon>Chordata</taxon>
        <taxon>Craniata</taxon>
        <taxon>Vertebrata</taxon>
        <taxon>Euteleostomi</taxon>
        <taxon>Actinopterygii</taxon>
        <taxon>Neopterygii</taxon>
        <taxon>Teleostei</taxon>
        <taxon>Ostariophysi</taxon>
        <taxon>Cypriniformes</taxon>
        <taxon>Danionidae</taxon>
        <taxon>Danioninae</taxon>
        <taxon>Danionella</taxon>
    </lineage>
</organism>
<evidence type="ECO:0000256" key="2">
    <source>
        <dbReference type="ARBA" id="ARBA00022475"/>
    </source>
</evidence>
<evidence type="ECO:0000256" key="10">
    <source>
        <dbReference type="ARBA" id="ARBA00023224"/>
    </source>
</evidence>
<comment type="caution">
    <text evidence="14">The sequence shown here is derived from an EMBL/GenBank/DDBJ whole genome shotgun (WGS) entry which is preliminary data.</text>
</comment>
<evidence type="ECO:0000313" key="14">
    <source>
        <dbReference type="EMBL" id="TRZ02730.1"/>
    </source>
</evidence>
<feature type="transmembrane region" description="Helical" evidence="12">
    <location>
        <begin position="62"/>
        <end position="82"/>
    </location>
</feature>
<evidence type="ECO:0000256" key="1">
    <source>
        <dbReference type="ARBA" id="ARBA00004651"/>
    </source>
</evidence>
<comment type="subcellular location">
    <subcellularLocation>
        <location evidence="1">Cell membrane</location>
        <topology evidence="1">Multi-pass membrane protein</topology>
    </subcellularLocation>
</comment>
<dbReference type="Proteomes" id="UP000316079">
    <property type="component" value="Unassembled WGS sequence"/>
</dbReference>
<evidence type="ECO:0000256" key="7">
    <source>
        <dbReference type="ARBA" id="ARBA00023157"/>
    </source>
</evidence>
<keyword evidence="7" id="KW-1015">Disulfide bond</keyword>
<keyword evidence="5 11" id="KW-0297">G-protein coupled receptor</keyword>
<evidence type="ECO:0000256" key="11">
    <source>
        <dbReference type="RuleBase" id="RU000688"/>
    </source>
</evidence>
<dbReference type="PANTHER" id="PTHR24226">
    <property type="entry name" value="G-PROTEIN COUPLED RECEPTOR 182 AND ESTROGEN RECEPTOR 1"/>
    <property type="match status" value="1"/>
</dbReference>
<feature type="domain" description="G-protein coupled receptors family 1 profile" evidence="13">
    <location>
        <begin position="73"/>
        <end position="334"/>
    </location>
</feature>
<dbReference type="PANTHER" id="PTHR24226:SF5">
    <property type="entry name" value="CHEMOKINE (C-X-C MOTIF) RECEPTOR 7"/>
    <property type="match status" value="1"/>
</dbReference>
<dbReference type="GO" id="GO:0001525">
    <property type="term" value="P:angiogenesis"/>
    <property type="evidence" value="ECO:0007669"/>
    <property type="project" value="InterPro"/>
</dbReference>
<dbReference type="GO" id="GO:0006935">
    <property type="term" value="P:chemotaxis"/>
    <property type="evidence" value="ECO:0007669"/>
    <property type="project" value="InterPro"/>
</dbReference>
<name>A0A553RKM1_9TELE</name>
<sequence length="384" mass="42473">MTEIQASSSSEKSTLTASDLNEFFAMWEGLNFTGLDNGSVVEAQMCPTYFNRSALLNAMCTLYAFIFVVGLAANALVVWVNLRSQRHYHETHLYILNLAVADLCVVATLPVWVSSLAQGGHWPFGQTACKLTHLLFSVNLFASIFFLACMSVDRYLSVVRSGEISQRRGRQVRRLVCALTWLLALVASVPDTYFLQSVKSQHGHLTLCHPIYPQDNPLQWMVGIQLSFVVLGFIIPFPVIAVSYALLANALASSSSHSPSAGDQERCVSRKVILTYIMVFIACWAPYHGVLLADALAMLGVLPLGCSSENGLFVALHLTQCLSLIHCCVNPVVYSFTHRHYRYDLMKAFIFKYSSRTGLARLIDGSQGNETEYAIMENNTTTGT</sequence>
<keyword evidence="15" id="KW-1185">Reference proteome</keyword>
<dbReference type="GO" id="GO:0005886">
    <property type="term" value="C:plasma membrane"/>
    <property type="evidence" value="ECO:0007669"/>
    <property type="project" value="UniProtKB-SubCell"/>
</dbReference>
<dbReference type="SUPFAM" id="SSF81321">
    <property type="entry name" value="Family A G protein-coupled receptor-like"/>
    <property type="match status" value="1"/>
</dbReference>
<dbReference type="STRING" id="623744.A0A553RKM1"/>
<dbReference type="InterPro" id="IPR017452">
    <property type="entry name" value="GPCR_Rhodpsn_7TM"/>
</dbReference>
<evidence type="ECO:0000256" key="9">
    <source>
        <dbReference type="ARBA" id="ARBA00023180"/>
    </source>
</evidence>
<feature type="transmembrane region" description="Helical" evidence="12">
    <location>
        <begin position="94"/>
        <end position="113"/>
    </location>
</feature>
<dbReference type="GO" id="GO:0015026">
    <property type="term" value="F:coreceptor activity"/>
    <property type="evidence" value="ECO:0007669"/>
    <property type="project" value="InterPro"/>
</dbReference>
<evidence type="ECO:0000256" key="5">
    <source>
        <dbReference type="ARBA" id="ARBA00023040"/>
    </source>
</evidence>
<reference evidence="14 15" key="1">
    <citation type="journal article" date="2019" name="Sci. Data">
        <title>Hybrid genome assembly and annotation of Danionella translucida.</title>
        <authorList>
            <person name="Kadobianskyi M."/>
            <person name="Schulze L."/>
            <person name="Schuelke M."/>
            <person name="Judkewitz B."/>
        </authorList>
    </citation>
    <scope>NUCLEOTIDE SEQUENCE [LARGE SCALE GENOMIC DNA]</scope>
    <source>
        <strain evidence="14 15">Bolton</strain>
    </source>
</reference>
<dbReference type="PROSITE" id="PS00237">
    <property type="entry name" value="G_PROTEIN_RECEP_F1_1"/>
    <property type="match status" value="1"/>
</dbReference>
<keyword evidence="10 11" id="KW-0807">Transducer</keyword>
<dbReference type="GO" id="GO:0001570">
    <property type="term" value="P:vasculogenesis"/>
    <property type="evidence" value="ECO:0007669"/>
    <property type="project" value="InterPro"/>
</dbReference>
<dbReference type="PROSITE" id="PS50262">
    <property type="entry name" value="G_PROTEIN_RECEP_F1_2"/>
    <property type="match status" value="1"/>
</dbReference>
<feature type="transmembrane region" description="Helical" evidence="12">
    <location>
        <begin position="133"/>
        <end position="152"/>
    </location>
</feature>
<keyword evidence="8 11" id="KW-0675">Receptor</keyword>
<keyword evidence="3 11" id="KW-0812">Transmembrane</keyword>
<feature type="transmembrane region" description="Helical" evidence="12">
    <location>
        <begin position="172"/>
        <end position="190"/>
    </location>
</feature>
<keyword evidence="6 12" id="KW-0472">Membrane</keyword>
<dbReference type="GO" id="GO:0019956">
    <property type="term" value="F:chemokine binding"/>
    <property type="evidence" value="ECO:0007669"/>
    <property type="project" value="InterPro"/>
</dbReference>
<dbReference type="FunFam" id="1.20.1070.10:FF:000141">
    <property type="entry name" value="atypical chemokine receptor 3"/>
    <property type="match status" value="1"/>
</dbReference>
<evidence type="ECO:0000256" key="4">
    <source>
        <dbReference type="ARBA" id="ARBA00022989"/>
    </source>
</evidence>
<dbReference type="AlphaFoldDB" id="A0A553RKM1"/>
<protein>
    <recommendedName>
        <fullName evidence="13">G-protein coupled receptors family 1 profile domain-containing protein</fullName>
    </recommendedName>
</protein>
<feature type="transmembrane region" description="Helical" evidence="12">
    <location>
        <begin position="273"/>
        <end position="293"/>
    </location>
</feature>
<keyword evidence="2" id="KW-1003">Cell membrane</keyword>
<dbReference type="InterPro" id="IPR001416">
    <property type="entry name" value="ACKR3"/>
</dbReference>
<feature type="transmembrane region" description="Helical" evidence="12">
    <location>
        <begin position="226"/>
        <end position="252"/>
    </location>
</feature>
<feature type="transmembrane region" description="Helical" evidence="12">
    <location>
        <begin position="313"/>
        <end position="337"/>
    </location>
</feature>
<dbReference type="InterPro" id="IPR000276">
    <property type="entry name" value="GPCR_Rhodpsn"/>
</dbReference>
<dbReference type="OrthoDB" id="5963140at2759"/>
<dbReference type="GO" id="GO:0004930">
    <property type="term" value="F:G protein-coupled receptor activity"/>
    <property type="evidence" value="ECO:0007669"/>
    <property type="project" value="UniProtKB-KW"/>
</dbReference>
<evidence type="ECO:0000256" key="3">
    <source>
        <dbReference type="ARBA" id="ARBA00022692"/>
    </source>
</evidence>
<comment type="similarity">
    <text evidence="11">Belongs to the G-protein coupled receptor 1 family.</text>
</comment>
<keyword evidence="4 12" id="KW-1133">Transmembrane helix</keyword>
<dbReference type="PRINTS" id="PR00646">
    <property type="entry name" value="RDC1ORPHANR"/>
</dbReference>
<evidence type="ECO:0000259" key="13">
    <source>
        <dbReference type="PROSITE" id="PS50262"/>
    </source>
</evidence>
<evidence type="ECO:0000256" key="12">
    <source>
        <dbReference type="SAM" id="Phobius"/>
    </source>
</evidence>
<proteinExistence type="inferred from homology"/>
<evidence type="ECO:0000313" key="15">
    <source>
        <dbReference type="Proteomes" id="UP000316079"/>
    </source>
</evidence>
<evidence type="ECO:0000256" key="6">
    <source>
        <dbReference type="ARBA" id="ARBA00023136"/>
    </source>
</evidence>